<feature type="region of interest" description="Disordered" evidence="1">
    <location>
        <begin position="1"/>
        <end position="26"/>
    </location>
</feature>
<dbReference type="Gene3D" id="2.170.150.40">
    <property type="entry name" value="Domain of unknown function (DUF427)"/>
    <property type="match status" value="1"/>
</dbReference>
<name>A0ABR4EJD2_9PEZI</name>
<dbReference type="PANTHER" id="PTHR34310:SF9">
    <property type="entry name" value="BLR5716 PROTEIN"/>
    <property type="match status" value="1"/>
</dbReference>
<dbReference type="InterPro" id="IPR038694">
    <property type="entry name" value="DUF427_sf"/>
</dbReference>
<feature type="domain" description="DUF427" evidence="2">
    <location>
        <begin position="150"/>
        <end position="243"/>
    </location>
</feature>
<evidence type="ECO:0000256" key="1">
    <source>
        <dbReference type="SAM" id="MobiDB-lite"/>
    </source>
</evidence>
<accession>A0ABR4EJD2</accession>
<dbReference type="InterPro" id="IPR007361">
    <property type="entry name" value="DUF427"/>
</dbReference>
<proteinExistence type="predicted"/>
<protein>
    <recommendedName>
        <fullName evidence="2">DUF427 domain-containing protein</fullName>
    </recommendedName>
</protein>
<evidence type="ECO:0000313" key="4">
    <source>
        <dbReference type="Proteomes" id="UP001600888"/>
    </source>
</evidence>
<dbReference type="Proteomes" id="UP001600888">
    <property type="component" value="Unassembled WGS sequence"/>
</dbReference>
<evidence type="ECO:0000313" key="3">
    <source>
        <dbReference type="EMBL" id="KAL2282544.1"/>
    </source>
</evidence>
<comment type="caution">
    <text evidence="3">The sequence shown here is derived from an EMBL/GenBank/DDBJ whole genome shotgun (WGS) entry which is preliminary data.</text>
</comment>
<dbReference type="EMBL" id="JBAWTH010000049">
    <property type="protein sequence ID" value="KAL2282544.1"/>
    <property type="molecule type" value="Genomic_DNA"/>
</dbReference>
<dbReference type="Pfam" id="PF04248">
    <property type="entry name" value="NTP_transf_9"/>
    <property type="match status" value="1"/>
</dbReference>
<evidence type="ECO:0000259" key="2">
    <source>
        <dbReference type="Pfam" id="PF04248"/>
    </source>
</evidence>
<gene>
    <name evidence="3" type="ORF">FJTKL_10616</name>
</gene>
<keyword evidence="4" id="KW-1185">Reference proteome</keyword>
<organism evidence="3 4">
    <name type="scientific">Diaporthe vaccinii</name>
    <dbReference type="NCBI Taxonomy" id="105482"/>
    <lineage>
        <taxon>Eukaryota</taxon>
        <taxon>Fungi</taxon>
        <taxon>Dikarya</taxon>
        <taxon>Ascomycota</taxon>
        <taxon>Pezizomycotina</taxon>
        <taxon>Sordariomycetes</taxon>
        <taxon>Sordariomycetidae</taxon>
        <taxon>Diaporthales</taxon>
        <taxon>Diaporthaceae</taxon>
        <taxon>Diaporthe</taxon>
        <taxon>Diaporthe eres species complex</taxon>
    </lineage>
</organism>
<dbReference type="PANTHER" id="PTHR34310">
    <property type="entry name" value="DUF427 DOMAIN PROTEIN (AFU_ORTHOLOGUE AFUA_3G02220)"/>
    <property type="match status" value="1"/>
</dbReference>
<sequence>MHQEYSMASLPRPSPTELGIKLVDGPHKQEPANRRIRGLLGDQWIFDSLGARYVWEHPYFPYYYVPEKDITAGPAKIEKEKEDKAGFWLGMIRSGAMTAEAQGYDKGPLQGLVKVKVSDIDWFAEDEKLLGGHPKDPYKRIEILPSSREIRVELNGTVLAQSANNMFLHETMLPTRYYLPPTSIKDWSLLSKSDTSTFCPYKGQASYYDVKVGDVEVKDAVWYYVYPTSESAAIQGRLCFYNEKFDVFVDGVREKR</sequence>
<reference evidence="3 4" key="1">
    <citation type="submission" date="2024-03" db="EMBL/GenBank/DDBJ databases">
        <title>A high-quality draft genome sequence of Diaporthe vaccinii, a causative agent of upright dieback and viscid rot disease in cranberry plants.</title>
        <authorList>
            <person name="Sarrasin M."/>
            <person name="Lang B.F."/>
            <person name="Burger G."/>
        </authorList>
    </citation>
    <scope>NUCLEOTIDE SEQUENCE [LARGE SCALE GENOMIC DNA]</scope>
    <source>
        <strain evidence="3 4">IS7</strain>
    </source>
</reference>